<comment type="caution">
    <text evidence="2">The sequence shown here is derived from an EMBL/GenBank/DDBJ whole genome shotgun (WGS) entry which is preliminary data.</text>
</comment>
<dbReference type="EMBL" id="JAJVCN010000001">
    <property type="protein sequence ID" value="MCE7001246.1"/>
    <property type="molecule type" value="Genomic_DNA"/>
</dbReference>
<keyword evidence="1" id="KW-0812">Transmembrane</keyword>
<name>A0ABS8YZT7_9PSEU</name>
<keyword evidence="1" id="KW-1133">Transmembrane helix</keyword>
<protein>
    <submittedName>
        <fullName evidence="2">Uncharacterized protein</fullName>
    </submittedName>
</protein>
<sequence>MPRALSLGGRWVPSLFDVYVFLPLLAAVICVVGMRLERSPVRSIGLVSFILVGLLLAGMASLMFDDRHPADEGIWPVPPDLHVVSQTEGCGSACLRGVSVTGERAAERIREHLRSHGYAPRPSEMCRVNGVVLTYTVCTAVTEDSPTAARVEWYM</sequence>
<keyword evidence="3" id="KW-1185">Reference proteome</keyword>
<evidence type="ECO:0000256" key="1">
    <source>
        <dbReference type="SAM" id="Phobius"/>
    </source>
</evidence>
<gene>
    <name evidence="2" type="ORF">LWC34_00085</name>
</gene>
<proteinExistence type="predicted"/>
<evidence type="ECO:0000313" key="2">
    <source>
        <dbReference type="EMBL" id="MCE7001246.1"/>
    </source>
</evidence>
<organism evidence="2 3">
    <name type="scientific">Kibdelosporangium philippinense</name>
    <dbReference type="NCBI Taxonomy" id="211113"/>
    <lineage>
        <taxon>Bacteria</taxon>
        <taxon>Bacillati</taxon>
        <taxon>Actinomycetota</taxon>
        <taxon>Actinomycetes</taxon>
        <taxon>Pseudonocardiales</taxon>
        <taxon>Pseudonocardiaceae</taxon>
        <taxon>Kibdelosporangium</taxon>
    </lineage>
</organism>
<reference evidence="2 3" key="1">
    <citation type="submission" date="2021-12" db="EMBL/GenBank/DDBJ databases">
        <title>Genome sequence of Kibdelosporangium philippinense ATCC 49844.</title>
        <authorList>
            <person name="Fedorov E.A."/>
            <person name="Omeragic M."/>
            <person name="Shalygina K.F."/>
            <person name="Maclea K.S."/>
        </authorList>
    </citation>
    <scope>NUCLEOTIDE SEQUENCE [LARGE SCALE GENOMIC DNA]</scope>
    <source>
        <strain evidence="2 3">ATCC 49844</strain>
    </source>
</reference>
<evidence type="ECO:0000313" key="3">
    <source>
        <dbReference type="Proteomes" id="UP001521150"/>
    </source>
</evidence>
<feature type="transmembrane region" description="Helical" evidence="1">
    <location>
        <begin position="44"/>
        <end position="64"/>
    </location>
</feature>
<dbReference type="RefSeq" id="WP_233722330.1">
    <property type="nucleotide sequence ID" value="NZ_JAJVCN010000001.1"/>
</dbReference>
<accession>A0ABS8YZT7</accession>
<dbReference type="Proteomes" id="UP001521150">
    <property type="component" value="Unassembled WGS sequence"/>
</dbReference>
<keyword evidence="1" id="KW-0472">Membrane</keyword>
<feature type="transmembrane region" description="Helical" evidence="1">
    <location>
        <begin position="12"/>
        <end position="32"/>
    </location>
</feature>